<organism evidence="2 3">
    <name type="scientific">Perspicuibacillus lycopersici</name>
    <dbReference type="NCBI Taxonomy" id="1325689"/>
    <lineage>
        <taxon>Bacteria</taxon>
        <taxon>Bacillati</taxon>
        <taxon>Bacillota</taxon>
        <taxon>Bacilli</taxon>
        <taxon>Bacillales</taxon>
        <taxon>Bacillaceae</taxon>
        <taxon>Perspicuibacillus</taxon>
    </lineage>
</organism>
<dbReference type="EMBL" id="JAOUSF010000006">
    <property type="protein sequence ID" value="MCU9615089.1"/>
    <property type="molecule type" value="Genomic_DNA"/>
</dbReference>
<dbReference type="InterPro" id="IPR018445">
    <property type="entry name" value="Put_Phosphate_transp_reg"/>
</dbReference>
<comment type="caution">
    <text evidence="2">The sequence shown here is derived from an EMBL/GenBank/DDBJ whole genome shotgun (WGS) entry which is preliminary data.</text>
</comment>
<name>A0AAE3IY54_9BACI</name>
<evidence type="ECO:0000313" key="2">
    <source>
        <dbReference type="EMBL" id="MCU9615089.1"/>
    </source>
</evidence>
<dbReference type="PANTHER" id="PTHR37298:SF1">
    <property type="entry name" value="UPF0111 PROTEIN YKAA"/>
    <property type="match status" value="1"/>
</dbReference>
<sequence length="206" mass="23637">MAFGKKKDKFSVLLCDISENIKEAATFFYDFQIKTASDIKIFSDKVKEHEAKGDTLVHTVIKELNHAFITPIEREDILLLTLTLDDVIDGLEETTALFDMYSIIHPTEHMKSFVSHIKNCAFEIHTCIELLSERKLADIHLHAIKIKEYESNCDHLLRIAIKELFATEKDPIKIIQFKEVYESLEEIADYCQSVATALETVVMKNA</sequence>
<gene>
    <name evidence="2" type="ORF">OEV98_16255</name>
</gene>
<dbReference type="Pfam" id="PF01865">
    <property type="entry name" value="PhoU_div"/>
    <property type="match status" value="1"/>
</dbReference>
<dbReference type="Gene3D" id="1.20.58.220">
    <property type="entry name" value="Phosphate transport system protein phou homolog 2, domain 2"/>
    <property type="match status" value="1"/>
</dbReference>
<proteinExistence type="inferred from homology"/>
<dbReference type="InterPro" id="IPR038078">
    <property type="entry name" value="PhoU-like_sf"/>
</dbReference>
<dbReference type="PANTHER" id="PTHR37298">
    <property type="entry name" value="UPF0111 PROTEIN YKAA"/>
    <property type="match status" value="1"/>
</dbReference>
<keyword evidence="3" id="KW-1185">Reference proteome</keyword>
<dbReference type="AlphaFoldDB" id="A0AAE3IY54"/>
<protein>
    <submittedName>
        <fullName evidence="2">DUF47 family protein</fullName>
    </submittedName>
</protein>
<accession>A0AAE3IY54</accession>
<dbReference type="Proteomes" id="UP001209318">
    <property type="component" value="Unassembled WGS sequence"/>
</dbReference>
<dbReference type="InterPro" id="IPR052912">
    <property type="entry name" value="UPF0111_domain"/>
</dbReference>
<reference evidence="2" key="1">
    <citation type="submission" date="2022-10" db="EMBL/GenBank/DDBJ databases">
        <title>Description of Fervidibacillus gen. nov. in the family Fervidibacillaceae fam. nov. with two species, Fervidibacillus albus sp. nov., and Fervidibacillus halotolerans sp. nov., isolated from tidal flat sediments.</title>
        <authorList>
            <person name="Kwon K.K."/>
            <person name="Yang S.-H."/>
        </authorList>
    </citation>
    <scope>NUCLEOTIDE SEQUENCE</scope>
    <source>
        <strain evidence="2">JCM 19140</strain>
    </source>
</reference>
<dbReference type="RefSeq" id="WP_263074405.1">
    <property type="nucleotide sequence ID" value="NZ_JAOUSF010000006.1"/>
</dbReference>
<comment type="similarity">
    <text evidence="1">Belongs to the UPF0111 family.</text>
</comment>
<evidence type="ECO:0000256" key="1">
    <source>
        <dbReference type="ARBA" id="ARBA00008591"/>
    </source>
</evidence>
<evidence type="ECO:0000313" key="3">
    <source>
        <dbReference type="Proteomes" id="UP001209318"/>
    </source>
</evidence>